<protein>
    <submittedName>
        <fullName evidence="1">DUF1819 family protein</fullName>
    </submittedName>
</protein>
<proteinExistence type="predicted"/>
<evidence type="ECO:0000313" key="1">
    <source>
        <dbReference type="EMBL" id="NJW54731.1"/>
    </source>
</evidence>
<comment type="caution">
    <text evidence="1">The sequence shown here is derived from an EMBL/GenBank/DDBJ whole genome shotgun (WGS) entry which is preliminary data.</text>
</comment>
<name>A0ABX1D890_9FLAO</name>
<dbReference type="Gene3D" id="1.10.3540.10">
    <property type="entry name" value="uncharacterized protein from magnetospirillum magneticum domain"/>
    <property type="match status" value="1"/>
</dbReference>
<feature type="non-terminal residue" evidence="1">
    <location>
        <position position="124"/>
    </location>
</feature>
<dbReference type="Proteomes" id="UP000703674">
    <property type="component" value="Unassembled WGS sequence"/>
</dbReference>
<keyword evidence="2" id="KW-1185">Reference proteome</keyword>
<organism evidence="1 2">
    <name type="scientific">Salinimicrobium oceani</name>
    <dbReference type="NCBI Taxonomy" id="2722702"/>
    <lineage>
        <taxon>Bacteria</taxon>
        <taxon>Pseudomonadati</taxon>
        <taxon>Bacteroidota</taxon>
        <taxon>Flavobacteriia</taxon>
        <taxon>Flavobacteriales</taxon>
        <taxon>Flavobacteriaceae</taxon>
        <taxon>Salinimicrobium</taxon>
    </lineage>
</organism>
<evidence type="ECO:0000313" key="2">
    <source>
        <dbReference type="Proteomes" id="UP000703674"/>
    </source>
</evidence>
<dbReference type="RefSeq" id="WP_168139589.1">
    <property type="nucleotide sequence ID" value="NZ_JAAVJR010000441.1"/>
</dbReference>
<dbReference type="EMBL" id="JAAVJR010000441">
    <property type="protein sequence ID" value="NJW54731.1"/>
    <property type="molecule type" value="Genomic_DNA"/>
</dbReference>
<accession>A0ABX1D890</accession>
<sequence>MYNTDINILGGIPDYSLIYAALPLLVEGKDDLHESLVKNNEFDFRTERSRIRFFTLLTSAFISDKAEINELSSQLIQHLGNDEKSRALVLFWLFSLNNKLFYELNRDVFLKYFFQGRAELPKSD</sequence>
<dbReference type="InterPro" id="IPR023137">
    <property type="entry name" value="BrxA_sf"/>
</dbReference>
<reference evidence="1 2" key="1">
    <citation type="submission" date="2020-03" db="EMBL/GenBank/DDBJ databases">
        <title>Salinimicrobium sp. nov, isolated from SCS.</title>
        <authorList>
            <person name="Cao W.R."/>
        </authorList>
    </citation>
    <scope>NUCLEOTIDE SEQUENCE [LARGE SCALE GENOMIC DNA]</scope>
    <source>
        <strain evidence="2">J15B91</strain>
    </source>
</reference>
<gene>
    <name evidence="1" type="ORF">HC175_17610</name>
</gene>